<organism evidence="2 3">
    <name type="scientific">Equus przewalskii</name>
    <name type="common">Przewalski's horse</name>
    <name type="synonym">Equus caballus przewalskii</name>
    <dbReference type="NCBI Taxonomy" id="9798"/>
    <lineage>
        <taxon>Eukaryota</taxon>
        <taxon>Metazoa</taxon>
        <taxon>Chordata</taxon>
        <taxon>Craniata</taxon>
        <taxon>Vertebrata</taxon>
        <taxon>Euteleostomi</taxon>
        <taxon>Mammalia</taxon>
        <taxon>Eutheria</taxon>
        <taxon>Laurasiatheria</taxon>
        <taxon>Perissodactyla</taxon>
        <taxon>Equidae</taxon>
        <taxon>Equus</taxon>
    </lineage>
</organism>
<dbReference type="RefSeq" id="XP_070465509.1">
    <property type="nucleotide sequence ID" value="XM_070609408.1"/>
</dbReference>
<evidence type="ECO:0000313" key="2">
    <source>
        <dbReference type="Proteomes" id="UP001652662"/>
    </source>
</evidence>
<evidence type="ECO:0000313" key="3">
    <source>
        <dbReference type="RefSeq" id="XP_070465509.1"/>
    </source>
</evidence>
<sequence>MKQFDVNFLWSQMRQTLRAPVARRRLAAPTASRTPAASGRVFSRLLTRNPHSGLSGPGTAHPPLLPPRKHLEASYDPQEPAAGTSRRSLRQPKRPKVPRPRRRQPLGRPPRAGLPATCAPPPQLAGAPANLTPPRHSGGRRAPLAMASLRAAAAPRSTPDARQRLLRASRLRPRLAAMRAAPREAGSAEHPTYWSRSRPVPSMPSAARRAARRLGPGGVSPPGFRGSHGRGAERRRGRTRGRGGSARGGEGRAERAGMPSGQSAQPLGGTPRAPGLRCGTPRLLLERRAPTSDAVALGQRD</sequence>
<gene>
    <name evidence="3" type="primary">LOC103554072</name>
</gene>
<reference evidence="2" key="1">
    <citation type="submission" date="2025-05" db="UniProtKB">
        <authorList>
            <consortium name="RefSeq"/>
        </authorList>
    </citation>
    <scope>NUCLEOTIDE SEQUENCE [LARGE SCALE GENOMIC DNA]</scope>
</reference>
<dbReference type="Proteomes" id="UP001652662">
    <property type="component" value="Chromosome 2"/>
</dbReference>
<accession>A0ABM4NKP2</accession>
<reference evidence="3" key="2">
    <citation type="submission" date="2025-08" db="UniProtKB">
        <authorList>
            <consortium name="RefSeq"/>
        </authorList>
    </citation>
    <scope>IDENTIFICATION</scope>
    <source>
        <tissue evidence="3">Blood</tissue>
    </source>
</reference>
<feature type="region of interest" description="Disordered" evidence="1">
    <location>
        <begin position="177"/>
        <end position="301"/>
    </location>
</feature>
<dbReference type="GeneID" id="103554072"/>
<feature type="region of interest" description="Disordered" evidence="1">
    <location>
        <begin position="47"/>
        <end position="141"/>
    </location>
</feature>
<feature type="compositionally biased region" description="Basic residues" evidence="1">
    <location>
        <begin position="87"/>
        <end position="105"/>
    </location>
</feature>
<keyword evidence="2" id="KW-1185">Reference proteome</keyword>
<feature type="compositionally biased region" description="Low complexity" evidence="1">
    <location>
        <begin position="195"/>
        <end position="208"/>
    </location>
</feature>
<name>A0ABM4NKP2_EQUPR</name>
<evidence type="ECO:0000256" key="1">
    <source>
        <dbReference type="SAM" id="MobiDB-lite"/>
    </source>
</evidence>
<protein>
    <submittedName>
        <fullName evidence="3">Ras and Rab interactor 1-like</fullName>
    </submittedName>
</protein>
<proteinExistence type="predicted"/>